<keyword evidence="9" id="KW-0812">Transmembrane</keyword>
<dbReference type="InterPro" id="IPR035437">
    <property type="entry name" value="SNase_OB-fold_sf"/>
</dbReference>
<evidence type="ECO:0000256" key="6">
    <source>
        <dbReference type="ARBA" id="ARBA00022801"/>
    </source>
</evidence>
<dbReference type="GO" id="GO:0005739">
    <property type="term" value="C:mitochondrion"/>
    <property type="evidence" value="ECO:0007669"/>
    <property type="project" value="UniProtKB-SubCell"/>
</dbReference>
<dbReference type="Pfam" id="PF00565">
    <property type="entry name" value="SNase"/>
    <property type="match status" value="1"/>
</dbReference>
<evidence type="ECO:0000313" key="11">
    <source>
        <dbReference type="EMBL" id="PFH47621.1"/>
    </source>
</evidence>
<feature type="compositionally biased region" description="Basic and acidic residues" evidence="8">
    <location>
        <begin position="1"/>
        <end position="11"/>
    </location>
</feature>
<evidence type="ECO:0000256" key="5">
    <source>
        <dbReference type="ARBA" id="ARBA00022759"/>
    </source>
</evidence>
<evidence type="ECO:0000256" key="7">
    <source>
        <dbReference type="ARBA" id="ARBA00022837"/>
    </source>
</evidence>
<accession>A0A2A9NH75</accession>
<dbReference type="Gene3D" id="2.40.50.90">
    <property type="match status" value="1"/>
</dbReference>
<dbReference type="AlphaFoldDB" id="A0A2A9NH75"/>
<dbReference type="SUPFAM" id="SSF50199">
    <property type="entry name" value="Staphylococcal nuclease"/>
    <property type="match status" value="1"/>
</dbReference>
<evidence type="ECO:0000256" key="9">
    <source>
        <dbReference type="SAM" id="Phobius"/>
    </source>
</evidence>
<keyword evidence="5" id="KW-0255">Endonuclease</keyword>
<feature type="transmembrane region" description="Helical" evidence="9">
    <location>
        <begin position="30"/>
        <end position="49"/>
    </location>
</feature>
<dbReference type="InterPro" id="IPR016071">
    <property type="entry name" value="Staphylococal_nuclease_OB-fold"/>
</dbReference>
<gene>
    <name evidence="11" type="ORF">AMATHDRAFT_67417</name>
</gene>
<comment type="similarity">
    <text evidence="3">Belongs to the LCL3 family.</text>
</comment>
<keyword evidence="4" id="KW-0540">Nuclease</keyword>
<dbReference type="GO" id="GO:0016787">
    <property type="term" value="F:hydrolase activity"/>
    <property type="evidence" value="ECO:0007669"/>
    <property type="project" value="UniProtKB-KW"/>
</dbReference>
<reference evidence="11 12" key="1">
    <citation type="submission" date="2014-02" db="EMBL/GenBank/DDBJ databases">
        <title>Transposable element dynamics among asymbiotic and ectomycorrhizal Amanita fungi.</title>
        <authorList>
            <consortium name="DOE Joint Genome Institute"/>
            <person name="Hess J."/>
            <person name="Skrede I."/>
            <person name="Wolfe B."/>
            <person name="LaButti K."/>
            <person name="Ohm R.A."/>
            <person name="Grigoriev I.V."/>
            <person name="Pringle A."/>
        </authorList>
    </citation>
    <scope>NUCLEOTIDE SEQUENCE [LARGE SCALE GENOMIC DNA]</scope>
    <source>
        <strain evidence="11 12">SKay4041</strain>
    </source>
</reference>
<evidence type="ECO:0000259" key="10">
    <source>
        <dbReference type="PROSITE" id="PS50830"/>
    </source>
</evidence>
<dbReference type="PANTHER" id="PTHR12302">
    <property type="entry name" value="EBNA2 BINDING PROTEIN P100"/>
    <property type="match status" value="1"/>
</dbReference>
<dbReference type="OrthoDB" id="430293at2759"/>
<dbReference type="GO" id="GO:0016020">
    <property type="term" value="C:membrane"/>
    <property type="evidence" value="ECO:0007669"/>
    <property type="project" value="UniProtKB-SubCell"/>
</dbReference>
<keyword evidence="6" id="KW-0378">Hydrolase</keyword>
<keyword evidence="9" id="KW-0472">Membrane</keyword>
<evidence type="ECO:0000256" key="4">
    <source>
        <dbReference type="ARBA" id="ARBA00022722"/>
    </source>
</evidence>
<evidence type="ECO:0000256" key="2">
    <source>
        <dbReference type="ARBA" id="ARBA00004173"/>
    </source>
</evidence>
<dbReference type="Proteomes" id="UP000242287">
    <property type="component" value="Unassembled WGS sequence"/>
</dbReference>
<sequence length="285" mass="31480">MAATKRTDSDAGKSSSESSSGAGHHSSAHFLRGVGFGAISAVFIAVFYVKFGRRVNNGDHITARMFNKKRWIKGVVTSVGDSDNFRLFHTPAFGWCWPFKFKRIPNSVRDLKDQTIHIRIAGVDAPEAAHFGRPAQPFAAESLAWTKNKILGKKVYCQVYHRDQYSRIVAYVTLSPRLLPGSLFTGKSLALEMLKAGWGTTYTQSGAQYGALSKEIYLAAEAEAKVAKRGMWQKGTKIETPGEYKRRYAQGTLRGDAPEPVPPSATRALKSKPIGLLRRIWSKGK</sequence>
<feature type="compositionally biased region" description="Low complexity" evidence="8">
    <location>
        <begin position="12"/>
        <end position="24"/>
    </location>
</feature>
<keyword evidence="9" id="KW-1133">Transmembrane helix</keyword>
<feature type="domain" description="TNase-like" evidence="10">
    <location>
        <begin position="70"/>
        <end position="234"/>
    </location>
</feature>
<name>A0A2A9NH75_9AGAR</name>
<keyword evidence="12" id="KW-1185">Reference proteome</keyword>
<keyword evidence="7" id="KW-0106">Calcium</keyword>
<organism evidence="11 12">
    <name type="scientific">Amanita thiersii Skay4041</name>
    <dbReference type="NCBI Taxonomy" id="703135"/>
    <lineage>
        <taxon>Eukaryota</taxon>
        <taxon>Fungi</taxon>
        <taxon>Dikarya</taxon>
        <taxon>Basidiomycota</taxon>
        <taxon>Agaricomycotina</taxon>
        <taxon>Agaricomycetes</taxon>
        <taxon>Agaricomycetidae</taxon>
        <taxon>Agaricales</taxon>
        <taxon>Pluteineae</taxon>
        <taxon>Amanitaceae</taxon>
        <taxon>Amanita</taxon>
    </lineage>
</organism>
<proteinExistence type="inferred from homology"/>
<dbReference type="SMART" id="SM00318">
    <property type="entry name" value="SNc"/>
    <property type="match status" value="1"/>
</dbReference>
<comment type="subcellular location">
    <subcellularLocation>
        <location evidence="1">Membrane</location>
        <topology evidence="1">Single-pass membrane protein</topology>
    </subcellularLocation>
    <subcellularLocation>
        <location evidence="2">Mitochondrion</location>
    </subcellularLocation>
</comment>
<evidence type="ECO:0000256" key="8">
    <source>
        <dbReference type="SAM" id="MobiDB-lite"/>
    </source>
</evidence>
<evidence type="ECO:0000256" key="1">
    <source>
        <dbReference type="ARBA" id="ARBA00004167"/>
    </source>
</evidence>
<dbReference type="GO" id="GO:0004519">
    <property type="term" value="F:endonuclease activity"/>
    <property type="evidence" value="ECO:0007669"/>
    <property type="project" value="UniProtKB-KW"/>
</dbReference>
<feature type="region of interest" description="Disordered" evidence="8">
    <location>
        <begin position="1"/>
        <end position="24"/>
    </location>
</feature>
<dbReference type="STRING" id="703135.A0A2A9NH75"/>
<evidence type="ECO:0000313" key="12">
    <source>
        <dbReference type="Proteomes" id="UP000242287"/>
    </source>
</evidence>
<evidence type="ECO:0000256" key="3">
    <source>
        <dbReference type="ARBA" id="ARBA00005435"/>
    </source>
</evidence>
<dbReference type="EMBL" id="KZ302101">
    <property type="protein sequence ID" value="PFH47621.1"/>
    <property type="molecule type" value="Genomic_DNA"/>
</dbReference>
<protein>
    <recommendedName>
        <fullName evidence="10">TNase-like domain-containing protein</fullName>
    </recommendedName>
</protein>
<dbReference type="PROSITE" id="PS50830">
    <property type="entry name" value="TNASE_3"/>
    <property type="match status" value="1"/>
</dbReference>
<dbReference type="PANTHER" id="PTHR12302:SF3">
    <property type="entry name" value="SERINE_THREONINE-PROTEIN KINASE 31"/>
    <property type="match status" value="1"/>
</dbReference>